<keyword evidence="3" id="KW-0309">Germination</keyword>
<evidence type="ECO:0000256" key="1">
    <source>
        <dbReference type="ARBA" id="ARBA00004635"/>
    </source>
</evidence>
<dbReference type="InterPro" id="IPR046953">
    <property type="entry name" value="Spore_GerAC-like_C"/>
</dbReference>
<dbReference type="Proteomes" id="UP000658690">
    <property type="component" value="Unassembled WGS sequence"/>
</dbReference>
<dbReference type="Pfam" id="PF25198">
    <property type="entry name" value="Spore_GerAC_N"/>
    <property type="match status" value="1"/>
</dbReference>
<gene>
    <name evidence="11" type="ORF">GC102_23570</name>
</gene>
<feature type="domain" description="Spore germination protein N-terminal" evidence="10">
    <location>
        <begin position="24"/>
        <end position="188"/>
    </location>
</feature>
<evidence type="ECO:0000256" key="4">
    <source>
        <dbReference type="ARBA" id="ARBA00022729"/>
    </source>
</evidence>
<comment type="subcellular location">
    <subcellularLocation>
        <location evidence="1">Membrane</location>
        <topology evidence="1">Lipid-anchor</topology>
    </subcellularLocation>
</comment>
<dbReference type="Gene3D" id="3.30.300.210">
    <property type="entry name" value="Nutrient germinant receptor protein C, domain 3"/>
    <property type="match status" value="1"/>
</dbReference>
<evidence type="ECO:0000256" key="5">
    <source>
        <dbReference type="ARBA" id="ARBA00023136"/>
    </source>
</evidence>
<protein>
    <submittedName>
        <fullName evidence="11">Ger(X)C family spore germination protein</fullName>
    </submittedName>
</protein>
<evidence type="ECO:0000259" key="9">
    <source>
        <dbReference type="Pfam" id="PF05504"/>
    </source>
</evidence>
<feature type="chain" id="PRO_5046757568" evidence="8">
    <location>
        <begin position="24"/>
        <end position="371"/>
    </location>
</feature>
<proteinExistence type="inferred from homology"/>
<dbReference type="RefSeq" id="WP_171691693.1">
    <property type="nucleotide sequence ID" value="NZ_WHOC01000133.1"/>
</dbReference>
<evidence type="ECO:0000256" key="8">
    <source>
        <dbReference type="SAM" id="SignalP"/>
    </source>
</evidence>
<feature type="domain" description="Spore germination GerAC-like C-terminal" evidence="9">
    <location>
        <begin position="198"/>
        <end position="368"/>
    </location>
</feature>
<dbReference type="InterPro" id="IPR057336">
    <property type="entry name" value="GerAC_N"/>
</dbReference>
<dbReference type="InterPro" id="IPR038501">
    <property type="entry name" value="Spore_GerAC_C_sf"/>
</dbReference>
<comment type="similarity">
    <text evidence="2">Belongs to the GerABKC lipoprotein family.</text>
</comment>
<keyword evidence="7" id="KW-0449">Lipoprotein</keyword>
<dbReference type="PANTHER" id="PTHR35789:SF1">
    <property type="entry name" value="SPORE GERMINATION PROTEIN B3"/>
    <property type="match status" value="1"/>
</dbReference>
<dbReference type="EMBL" id="WHOC01000133">
    <property type="protein sequence ID" value="NOU88706.1"/>
    <property type="molecule type" value="Genomic_DNA"/>
</dbReference>
<dbReference type="Pfam" id="PF05504">
    <property type="entry name" value="Spore_GerAC"/>
    <property type="match status" value="1"/>
</dbReference>
<evidence type="ECO:0000256" key="3">
    <source>
        <dbReference type="ARBA" id="ARBA00022544"/>
    </source>
</evidence>
<evidence type="ECO:0000313" key="11">
    <source>
        <dbReference type="EMBL" id="NOU88706.1"/>
    </source>
</evidence>
<evidence type="ECO:0000256" key="7">
    <source>
        <dbReference type="ARBA" id="ARBA00023288"/>
    </source>
</evidence>
<keyword evidence="4 8" id="KW-0732">Signal</keyword>
<reference evidence="11 12" key="1">
    <citation type="submission" date="2019-10" db="EMBL/GenBank/DDBJ databases">
        <title>Description of Paenibacillus choica sp. nov.</title>
        <authorList>
            <person name="Carlier A."/>
            <person name="Qi S."/>
        </authorList>
    </citation>
    <scope>NUCLEOTIDE SEQUENCE [LARGE SCALE GENOMIC DNA]</scope>
    <source>
        <strain evidence="11 12">LMG 31460</strain>
    </source>
</reference>
<dbReference type="InterPro" id="IPR008844">
    <property type="entry name" value="Spore_GerAC-like"/>
</dbReference>
<sequence length="371" mass="42018">MKNKLRILLAAVLIAVLPGCSEAVDLENLTLGLVAGADLDKNNQLLIYFSSPLFNGTSKNSTLNIESDKKTFRTARADFDSIATGLAVGGKTQVFLIGKRLLQHGDWFPLLDVNFRDAKNTLSTRMVAVDGEVSELLQNIPKDTPTSLFLDNLIDSNEIRNETVKTNMQQLDKQMFEKGITPYISLISLENGRIKLAGTALLDKKGKLVMTMDQKETMLLRLLQRSSKGQKGFSVSIPGEEKSDIYDSNSLSLSINKVKNKMKTGYRDGKFEFDIKLNMSVSLKERLFPYDMRKNSEKLEQQIQEQIKKQFEELIKKCQKKQIDPFGLGQYARAFQYKNWKQVEDHWVEAFSEADVHLSVKTNIKYMGPVK</sequence>
<accession>A0ABX1Z5Z6</accession>
<evidence type="ECO:0000256" key="2">
    <source>
        <dbReference type="ARBA" id="ARBA00007886"/>
    </source>
</evidence>
<keyword evidence="6" id="KW-0564">Palmitate</keyword>
<dbReference type="PANTHER" id="PTHR35789">
    <property type="entry name" value="SPORE GERMINATION PROTEIN B3"/>
    <property type="match status" value="1"/>
</dbReference>
<feature type="signal peptide" evidence="8">
    <location>
        <begin position="1"/>
        <end position="23"/>
    </location>
</feature>
<name>A0ABX1Z5Z6_9BACL</name>
<evidence type="ECO:0000313" key="12">
    <source>
        <dbReference type="Proteomes" id="UP000658690"/>
    </source>
</evidence>
<organism evidence="11 12">
    <name type="scientific">Paenibacillus germinis</name>
    <dbReference type="NCBI Taxonomy" id="2654979"/>
    <lineage>
        <taxon>Bacteria</taxon>
        <taxon>Bacillati</taxon>
        <taxon>Bacillota</taxon>
        <taxon>Bacilli</taxon>
        <taxon>Bacillales</taxon>
        <taxon>Paenibacillaceae</taxon>
        <taxon>Paenibacillus</taxon>
    </lineage>
</organism>
<evidence type="ECO:0000259" key="10">
    <source>
        <dbReference type="Pfam" id="PF25198"/>
    </source>
</evidence>
<comment type="caution">
    <text evidence="11">The sequence shown here is derived from an EMBL/GenBank/DDBJ whole genome shotgun (WGS) entry which is preliminary data.</text>
</comment>
<dbReference type="NCBIfam" id="TIGR02887">
    <property type="entry name" value="spore_ger_x_C"/>
    <property type="match status" value="1"/>
</dbReference>
<evidence type="ECO:0000256" key="6">
    <source>
        <dbReference type="ARBA" id="ARBA00023139"/>
    </source>
</evidence>
<keyword evidence="5" id="KW-0472">Membrane</keyword>
<keyword evidence="12" id="KW-1185">Reference proteome</keyword>